<reference evidence="5" key="1">
    <citation type="submission" date="2020-08" db="EMBL/GenBank/DDBJ databases">
        <title>Genome public.</title>
        <authorList>
            <person name="Liu C."/>
            <person name="Sun Q."/>
        </authorList>
    </citation>
    <scope>NUCLEOTIDE SEQUENCE</scope>
    <source>
        <strain evidence="5">NSJ-51</strain>
    </source>
</reference>
<evidence type="ECO:0000256" key="2">
    <source>
        <dbReference type="ARBA" id="ARBA00023172"/>
    </source>
</evidence>
<dbReference type="Proteomes" id="UP000661435">
    <property type="component" value="Unassembled WGS sequence"/>
</dbReference>
<dbReference type="InterPro" id="IPR025827">
    <property type="entry name" value="Zn_ribbon_recom_dom"/>
</dbReference>
<dbReference type="PANTHER" id="PTHR30461">
    <property type="entry name" value="DNA-INVERTASE FROM LAMBDOID PROPHAGE"/>
    <property type="match status" value="1"/>
</dbReference>
<dbReference type="Pfam" id="PF13408">
    <property type="entry name" value="Zn_ribbon_recom"/>
    <property type="match status" value="1"/>
</dbReference>
<sequence>MPVKLNEDTTEFGTLRQGKYTRKKINGRELKRDENDHLVFENHHQAIIDYRTFATTKALREKRTTSCYRGVKINDNIYSGFLSCGDCGSPMFAMSRQDLRDAYRCGGYHKRGVKACTSHHIRVDKLDTVVKEYVRKVKENSSVMLERLNADLAREQEDIGETERSAEHPAEVLADLQEELNAAKRQRIRDIMKHPENEETLEETYNDLESDLLRRMDGLNHHITMTEDKRNTIIQMNRIAKTAMEVFEDILQKPKLERNDLELIIEQIRVYEDHIEIQLKADIDAILQSGTLPSQSEETVAAIGTEGTANFPEGIVDSLQAQFVQSSKNRLDKVYDVNVIRNGAHLKIGTPPRRRPRRYPYLLRIPEAALPLSGAALLLVCGYPGLLLLHGPPGCAGPPPA</sequence>
<keyword evidence="3" id="KW-0175">Coiled coil</keyword>
<dbReference type="GO" id="GO:0003677">
    <property type="term" value="F:DNA binding"/>
    <property type="evidence" value="ECO:0007669"/>
    <property type="project" value="UniProtKB-KW"/>
</dbReference>
<comment type="caution">
    <text evidence="5">The sequence shown here is derived from an EMBL/GenBank/DDBJ whole genome shotgun (WGS) entry which is preliminary data.</text>
</comment>
<dbReference type="GO" id="GO:0000150">
    <property type="term" value="F:DNA strand exchange activity"/>
    <property type="evidence" value="ECO:0007669"/>
    <property type="project" value="TreeGrafter"/>
</dbReference>
<protein>
    <submittedName>
        <fullName evidence="5">Recombinase zinc beta ribbon domain-containing protein</fullName>
    </submittedName>
</protein>
<dbReference type="PANTHER" id="PTHR30461:SF2">
    <property type="entry name" value="SERINE RECOMBINASE PINE-RELATED"/>
    <property type="match status" value="1"/>
</dbReference>
<evidence type="ECO:0000259" key="4">
    <source>
        <dbReference type="Pfam" id="PF13408"/>
    </source>
</evidence>
<proteinExistence type="predicted"/>
<dbReference type="AlphaFoldDB" id="A0A8J6JDT6"/>
<dbReference type="Gene3D" id="3.90.1750.20">
    <property type="entry name" value="Putative Large Serine Recombinase, Chain B, Domain 2"/>
    <property type="match status" value="1"/>
</dbReference>
<evidence type="ECO:0000256" key="3">
    <source>
        <dbReference type="SAM" id="Coils"/>
    </source>
</evidence>
<accession>A0A8J6JDT6</accession>
<dbReference type="EMBL" id="JACOPP010000004">
    <property type="protein sequence ID" value="MBC5732940.1"/>
    <property type="molecule type" value="Genomic_DNA"/>
</dbReference>
<keyword evidence="6" id="KW-1185">Reference proteome</keyword>
<evidence type="ECO:0000313" key="6">
    <source>
        <dbReference type="Proteomes" id="UP000661435"/>
    </source>
</evidence>
<evidence type="ECO:0000313" key="5">
    <source>
        <dbReference type="EMBL" id="MBC5732940.1"/>
    </source>
</evidence>
<feature type="domain" description="Recombinase zinc beta ribbon" evidence="4">
    <location>
        <begin position="78"/>
        <end position="135"/>
    </location>
</feature>
<organism evidence="5 6">
    <name type="scientific">Lawsonibacter hominis</name>
    <dbReference type="NCBI Taxonomy" id="2763053"/>
    <lineage>
        <taxon>Bacteria</taxon>
        <taxon>Bacillati</taxon>
        <taxon>Bacillota</taxon>
        <taxon>Clostridia</taxon>
        <taxon>Eubacteriales</taxon>
        <taxon>Oscillospiraceae</taxon>
        <taxon>Lawsonibacter</taxon>
    </lineage>
</organism>
<feature type="coiled-coil region" evidence="3">
    <location>
        <begin position="138"/>
        <end position="193"/>
    </location>
</feature>
<evidence type="ECO:0000256" key="1">
    <source>
        <dbReference type="ARBA" id="ARBA00023125"/>
    </source>
</evidence>
<keyword evidence="1" id="KW-0238">DNA-binding</keyword>
<name>A0A8J6JDT6_9FIRM</name>
<dbReference type="InterPro" id="IPR038109">
    <property type="entry name" value="DNA_bind_recomb_sf"/>
</dbReference>
<keyword evidence="2" id="KW-0233">DNA recombination</keyword>
<dbReference type="InterPro" id="IPR050639">
    <property type="entry name" value="SSR_resolvase"/>
</dbReference>
<gene>
    <name evidence="5" type="ORF">H8S57_04260</name>
</gene>